<dbReference type="AlphaFoldDB" id="A0A084GNK3"/>
<keyword evidence="3" id="KW-1185">Reference proteome</keyword>
<evidence type="ECO:0000256" key="1">
    <source>
        <dbReference type="SAM" id="Phobius"/>
    </source>
</evidence>
<accession>A0A084GNK3</accession>
<keyword evidence="1" id="KW-1133">Transmembrane helix</keyword>
<reference evidence="2 3" key="1">
    <citation type="journal article" date="2005" name="Int. J. Syst. Evol. Microbiol.">
        <title>Bacillus cibi sp. nov., isolated from jeotgal, a traditional Korean fermented seafood.</title>
        <authorList>
            <person name="Yoon J.H."/>
            <person name="Lee C.H."/>
            <person name="Oh T.K."/>
        </authorList>
    </citation>
    <scope>NUCLEOTIDE SEQUENCE [LARGE SCALE GENOMIC DNA]</scope>
    <source>
        <strain evidence="2 3">DSM 16189</strain>
    </source>
</reference>
<comment type="caution">
    <text evidence="2">The sequence shown here is derived from an EMBL/GenBank/DDBJ whole genome shotgun (WGS) entry which is preliminary data.</text>
</comment>
<protein>
    <submittedName>
        <fullName evidence="2">Uncharacterized protein</fullName>
    </submittedName>
</protein>
<keyword evidence="1" id="KW-0472">Membrane</keyword>
<sequence length="167" mass="18940">MNIPILLCIIFILSFIVLYWFFTRENKKDKDKDSPLALISIAMLFSVLSTLVFAFFLFMIIGSIRVVDSVFSLHIDTAQLLIVGTCYLIYWLSIDSIFSKIFDYMMGDTIYSNLSLSFSRTAAFYLIGLFTGLSKDINLTLSIGVALILLVIDTSYSLYSKKSKIKV</sequence>
<name>A0A084GNK3_METID</name>
<feature type="transmembrane region" description="Helical" evidence="1">
    <location>
        <begin position="35"/>
        <end position="60"/>
    </location>
</feature>
<feature type="transmembrane region" description="Helical" evidence="1">
    <location>
        <begin position="6"/>
        <end position="23"/>
    </location>
</feature>
<evidence type="ECO:0000313" key="3">
    <source>
        <dbReference type="Proteomes" id="UP000028549"/>
    </source>
</evidence>
<dbReference type="OrthoDB" id="2450835at2"/>
<keyword evidence="1" id="KW-0812">Transmembrane</keyword>
<feature type="transmembrane region" description="Helical" evidence="1">
    <location>
        <begin position="110"/>
        <end position="133"/>
    </location>
</feature>
<organism evidence="2 3">
    <name type="scientific">Metabacillus indicus</name>
    <name type="common">Bacillus indicus</name>
    <dbReference type="NCBI Taxonomy" id="246786"/>
    <lineage>
        <taxon>Bacteria</taxon>
        <taxon>Bacillati</taxon>
        <taxon>Bacillota</taxon>
        <taxon>Bacilli</taxon>
        <taxon>Bacillales</taxon>
        <taxon>Bacillaceae</taxon>
        <taxon>Metabacillus</taxon>
    </lineage>
</organism>
<gene>
    <name evidence="2" type="ORF">GS18_0215975</name>
</gene>
<feature type="transmembrane region" description="Helical" evidence="1">
    <location>
        <begin position="80"/>
        <end position="98"/>
    </location>
</feature>
<dbReference type="RefSeq" id="WP_029566497.1">
    <property type="nucleotide sequence ID" value="NZ_JNVC02000013.1"/>
</dbReference>
<evidence type="ECO:0000313" key="2">
    <source>
        <dbReference type="EMBL" id="KEZ48915.1"/>
    </source>
</evidence>
<feature type="transmembrane region" description="Helical" evidence="1">
    <location>
        <begin position="139"/>
        <end position="159"/>
    </location>
</feature>
<proteinExistence type="predicted"/>
<dbReference type="EMBL" id="JNVC02000013">
    <property type="protein sequence ID" value="KEZ48915.1"/>
    <property type="molecule type" value="Genomic_DNA"/>
</dbReference>
<dbReference type="Proteomes" id="UP000028549">
    <property type="component" value="Unassembled WGS sequence"/>
</dbReference>